<evidence type="ECO:0000256" key="6">
    <source>
        <dbReference type="SAM" id="Coils"/>
    </source>
</evidence>
<evidence type="ECO:0000256" key="1">
    <source>
        <dbReference type="ARBA" id="ARBA00004496"/>
    </source>
</evidence>
<comment type="subcellular location">
    <subcellularLocation>
        <location evidence="1">Cytoplasm</location>
    </subcellularLocation>
</comment>
<keyword evidence="5" id="KW-0802">TPR repeat</keyword>
<keyword evidence="9" id="KW-1185">Reference proteome</keyword>
<keyword evidence="4" id="KW-0112">Calmodulin-binding</keyword>
<dbReference type="InterPro" id="IPR019734">
    <property type="entry name" value="TPR_rpt"/>
</dbReference>
<evidence type="ECO:0000313" key="9">
    <source>
        <dbReference type="Proteomes" id="UP001162131"/>
    </source>
</evidence>
<dbReference type="GO" id="GO:0005737">
    <property type="term" value="C:cytoplasm"/>
    <property type="evidence" value="ECO:0007669"/>
    <property type="project" value="UniProtKB-SubCell"/>
</dbReference>
<dbReference type="InterPro" id="IPR011990">
    <property type="entry name" value="TPR-like_helical_dom_sf"/>
</dbReference>
<dbReference type="PANTHER" id="PTHR22706:SF1">
    <property type="entry name" value="ASSEMBLY FACTOR FOR SPINDLE MICROTUBULES"/>
    <property type="match status" value="1"/>
</dbReference>
<evidence type="ECO:0000313" key="8">
    <source>
        <dbReference type="EMBL" id="CAG9321418.1"/>
    </source>
</evidence>
<dbReference type="InterPro" id="IPR000048">
    <property type="entry name" value="IQ_motif_EF-hand-BS"/>
</dbReference>
<evidence type="ECO:0000256" key="2">
    <source>
        <dbReference type="ARBA" id="ARBA00022490"/>
    </source>
</evidence>
<dbReference type="Pfam" id="PF00612">
    <property type="entry name" value="IQ"/>
    <property type="match status" value="3"/>
</dbReference>
<proteinExistence type="predicted"/>
<dbReference type="InterPro" id="IPR051185">
    <property type="entry name" value="ASPM"/>
</dbReference>
<sequence length="502" mass="58232">MGVDTTILKLNKLAVEHLRNDNYDLSLDLLKKAEVLVNSSKSENLTKLKGITLNNLGCFYKRVGKFHPALHYFNKALEIEIESPNDLINYAGCHLNICAIRSQVGEHEKALSHAMKALNILNLHFETNPNLITSLAIAYHNAGIEFGYLNQPDEAMKFYKKGYDIAVAKLGKNNQITISLKKGLEKSITTIPDISLRASHKNRTNFDTNNFKKSKKKGPSSLPPSHNRENLPLLNDSFSTPKYMLSSNKENPRFYTGDRLQPMHKILEPSYKLQLINPMTKTEKRKKAASRQEYTALIKELDGTYRTKTPGRTLKPITPGSINNSVYTNQSIQVDMFNKPKTPLRQYKTSAAIIIQKHWRGFMTRKKYQMSLCKEKIKKAEEKAKAAILELEKLQTQKKKLFLKQYFKASAQPIQIKKFDRNIHENIMFNHKVKGKNIKKDCIIIIQSHIRRWLVQNRYKKFKAARRIQKFVRGFLTRKIYKHIYSAILLIQRFYRNYKKLM</sequence>
<gene>
    <name evidence="8" type="ORF">BSTOLATCC_MIC28700</name>
</gene>
<comment type="caution">
    <text evidence="8">The sequence shown here is derived from an EMBL/GenBank/DDBJ whole genome shotgun (WGS) entry which is preliminary data.</text>
</comment>
<dbReference type="GO" id="GO:0007051">
    <property type="term" value="P:spindle organization"/>
    <property type="evidence" value="ECO:0007669"/>
    <property type="project" value="TreeGrafter"/>
</dbReference>
<dbReference type="PROSITE" id="PS50005">
    <property type="entry name" value="TPR"/>
    <property type="match status" value="1"/>
</dbReference>
<evidence type="ECO:0000256" key="5">
    <source>
        <dbReference type="PROSITE-ProRule" id="PRU00339"/>
    </source>
</evidence>
<evidence type="ECO:0000256" key="3">
    <source>
        <dbReference type="ARBA" id="ARBA00022737"/>
    </source>
</evidence>
<dbReference type="SMART" id="SM00028">
    <property type="entry name" value="TPR"/>
    <property type="match status" value="4"/>
</dbReference>
<keyword evidence="3" id="KW-0677">Repeat</keyword>
<dbReference type="Pfam" id="PF13181">
    <property type="entry name" value="TPR_8"/>
    <property type="match status" value="1"/>
</dbReference>
<dbReference type="GO" id="GO:0000278">
    <property type="term" value="P:mitotic cell cycle"/>
    <property type="evidence" value="ECO:0007669"/>
    <property type="project" value="TreeGrafter"/>
</dbReference>
<dbReference type="PROSITE" id="PS50096">
    <property type="entry name" value="IQ"/>
    <property type="match status" value="3"/>
</dbReference>
<protein>
    <submittedName>
        <fullName evidence="8">Uncharacterized protein</fullName>
    </submittedName>
</protein>
<dbReference type="EMBL" id="CAJZBQ010000028">
    <property type="protein sequence ID" value="CAG9321418.1"/>
    <property type="molecule type" value="Genomic_DNA"/>
</dbReference>
<dbReference type="Proteomes" id="UP001162131">
    <property type="component" value="Unassembled WGS sequence"/>
</dbReference>
<keyword evidence="2" id="KW-0963">Cytoplasm</keyword>
<dbReference type="PANTHER" id="PTHR22706">
    <property type="entry name" value="ASSEMBLY FACTOR FOR SPINDLE MICROTUBULES"/>
    <property type="match status" value="1"/>
</dbReference>
<dbReference type="AlphaFoldDB" id="A0AAU9JBP1"/>
<dbReference type="GO" id="GO:0000922">
    <property type="term" value="C:spindle pole"/>
    <property type="evidence" value="ECO:0007669"/>
    <property type="project" value="TreeGrafter"/>
</dbReference>
<feature type="coiled-coil region" evidence="6">
    <location>
        <begin position="370"/>
        <end position="404"/>
    </location>
</feature>
<dbReference type="CDD" id="cd23767">
    <property type="entry name" value="IQCD"/>
    <property type="match status" value="1"/>
</dbReference>
<organism evidence="8 9">
    <name type="scientific">Blepharisma stoltei</name>
    <dbReference type="NCBI Taxonomy" id="1481888"/>
    <lineage>
        <taxon>Eukaryota</taxon>
        <taxon>Sar</taxon>
        <taxon>Alveolata</taxon>
        <taxon>Ciliophora</taxon>
        <taxon>Postciliodesmatophora</taxon>
        <taxon>Heterotrichea</taxon>
        <taxon>Heterotrichida</taxon>
        <taxon>Blepharismidae</taxon>
        <taxon>Blepharisma</taxon>
    </lineage>
</organism>
<dbReference type="SUPFAM" id="SSF48452">
    <property type="entry name" value="TPR-like"/>
    <property type="match status" value="1"/>
</dbReference>
<dbReference type="GO" id="GO:0051295">
    <property type="term" value="P:establishment of meiotic spindle localization"/>
    <property type="evidence" value="ECO:0007669"/>
    <property type="project" value="TreeGrafter"/>
</dbReference>
<dbReference type="Gene3D" id="1.20.5.190">
    <property type="match status" value="2"/>
</dbReference>
<accession>A0AAU9JBP1</accession>
<feature type="repeat" description="TPR" evidence="5">
    <location>
        <begin position="50"/>
        <end position="83"/>
    </location>
</feature>
<feature type="region of interest" description="Disordered" evidence="7">
    <location>
        <begin position="202"/>
        <end position="234"/>
    </location>
</feature>
<evidence type="ECO:0000256" key="4">
    <source>
        <dbReference type="ARBA" id="ARBA00022860"/>
    </source>
</evidence>
<dbReference type="SMART" id="SM00015">
    <property type="entry name" value="IQ"/>
    <property type="match status" value="3"/>
</dbReference>
<dbReference type="Gene3D" id="1.25.40.10">
    <property type="entry name" value="Tetratricopeptide repeat domain"/>
    <property type="match status" value="1"/>
</dbReference>
<keyword evidence="6" id="KW-0175">Coiled coil</keyword>
<dbReference type="GO" id="GO:0005516">
    <property type="term" value="F:calmodulin binding"/>
    <property type="evidence" value="ECO:0007669"/>
    <property type="project" value="UniProtKB-KW"/>
</dbReference>
<name>A0AAU9JBP1_9CILI</name>
<reference evidence="8" key="1">
    <citation type="submission" date="2021-09" db="EMBL/GenBank/DDBJ databases">
        <authorList>
            <consortium name="AG Swart"/>
            <person name="Singh M."/>
            <person name="Singh A."/>
            <person name="Seah K."/>
            <person name="Emmerich C."/>
        </authorList>
    </citation>
    <scope>NUCLEOTIDE SEQUENCE</scope>
    <source>
        <strain evidence="8">ATCC30299</strain>
    </source>
</reference>
<evidence type="ECO:0000256" key="7">
    <source>
        <dbReference type="SAM" id="MobiDB-lite"/>
    </source>
</evidence>